<dbReference type="Proteomes" id="UP001150569">
    <property type="component" value="Unassembled WGS sequence"/>
</dbReference>
<feature type="transmembrane region" description="Helical" evidence="5">
    <location>
        <begin position="39"/>
        <end position="56"/>
    </location>
</feature>
<keyword evidence="8" id="KW-1185">Reference proteome</keyword>
<evidence type="ECO:0000313" key="7">
    <source>
        <dbReference type="EMBL" id="KAJ1926214.1"/>
    </source>
</evidence>
<comment type="similarity">
    <text evidence="1 4">Belongs to the short-chain dehydrogenases/reductases (SDR) family.</text>
</comment>
<evidence type="ECO:0000256" key="3">
    <source>
        <dbReference type="ARBA" id="ARBA00023002"/>
    </source>
</evidence>
<dbReference type="SMART" id="SM00822">
    <property type="entry name" value="PKS_KR"/>
    <property type="match status" value="1"/>
</dbReference>
<dbReference type="PRINTS" id="PR00081">
    <property type="entry name" value="GDHRDH"/>
</dbReference>
<comment type="caution">
    <text evidence="7">The sequence shown here is derived from an EMBL/GenBank/DDBJ whole genome shotgun (WGS) entry which is preliminary data.</text>
</comment>
<evidence type="ECO:0000256" key="2">
    <source>
        <dbReference type="ARBA" id="ARBA00022857"/>
    </source>
</evidence>
<dbReference type="InterPro" id="IPR057326">
    <property type="entry name" value="KR_dom"/>
</dbReference>
<dbReference type="SUPFAM" id="SSF51735">
    <property type="entry name" value="NAD(P)-binding Rossmann-fold domains"/>
    <property type="match status" value="1"/>
</dbReference>
<evidence type="ECO:0000259" key="6">
    <source>
        <dbReference type="SMART" id="SM00822"/>
    </source>
</evidence>
<feature type="domain" description="Ketoreductase" evidence="6">
    <location>
        <begin position="73"/>
        <end position="249"/>
    </location>
</feature>
<evidence type="ECO:0000256" key="1">
    <source>
        <dbReference type="ARBA" id="ARBA00006484"/>
    </source>
</evidence>
<keyword evidence="2" id="KW-0521">NADP</keyword>
<evidence type="ECO:0000256" key="4">
    <source>
        <dbReference type="RuleBase" id="RU000363"/>
    </source>
</evidence>
<dbReference type="InterPro" id="IPR036291">
    <property type="entry name" value="NAD(P)-bd_dom_sf"/>
</dbReference>
<dbReference type="PANTHER" id="PTHR24322:SF736">
    <property type="entry name" value="RETINOL DEHYDROGENASE 10"/>
    <property type="match status" value="1"/>
</dbReference>
<dbReference type="AlphaFoldDB" id="A0A9W8AF55"/>
<gene>
    <name evidence="7" type="ORF">IWQ60_003995</name>
</gene>
<dbReference type="InterPro" id="IPR002347">
    <property type="entry name" value="SDR_fam"/>
</dbReference>
<name>A0A9W8AF55_9FUNG</name>
<keyword evidence="5" id="KW-0472">Membrane</keyword>
<accession>A0A9W8AF55</accession>
<dbReference type="GO" id="GO:0016616">
    <property type="term" value="F:oxidoreductase activity, acting on the CH-OH group of donors, NAD or NADP as acceptor"/>
    <property type="evidence" value="ECO:0007669"/>
    <property type="project" value="TreeGrafter"/>
</dbReference>
<evidence type="ECO:0000256" key="5">
    <source>
        <dbReference type="SAM" id="Phobius"/>
    </source>
</evidence>
<sequence length="333" mass="35994">MAVTLDDLVHLVKVSLLHYSTAAVAVILCLYRGYAFLSPLPLCFTAATLALGYWEARARRLLRRRQAFRWSEEIVLVTGGSGGLGQQLVRTLAVRNATVASLDISPPTDGLGSNVTHYTCDLTDPAAVERTYRQVVAELGAPTVLINNAGIVRPRLVAEESLDDLLITFQVNFFAAVQLTKLALPDMLKAGRGHLVNVSSVLGYTAACRVAAYTSSKAALSNYTDALRQEVHTKYGAGDIIHVTLVAPGQLATPLFEKAELGTFLTPILVPHELSKAILDAVASETDQQVKLPFYTTLLPFMSALPIPVKQFLHRFSAADTAMDGFAKTVDNI</sequence>
<dbReference type="Gene3D" id="3.40.50.720">
    <property type="entry name" value="NAD(P)-binding Rossmann-like Domain"/>
    <property type="match status" value="1"/>
</dbReference>
<dbReference type="PANTHER" id="PTHR24322">
    <property type="entry name" value="PKSB"/>
    <property type="match status" value="1"/>
</dbReference>
<keyword evidence="5" id="KW-1133">Transmembrane helix</keyword>
<dbReference type="PROSITE" id="PS00061">
    <property type="entry name" value="ADH_SHORT"/>
    <property type="match status" value="1"/>
</dbReference>
<reference evidence="7" key="1">
    <citation type="submission" date="2022-07" db="EMBL/GenBank/DDBJ databases">
        <title>Phylogenomic reconstructions and comparative analyses of Kickxellomycotina fungi.</title>
        <authorList>
            <person name="Reynolds N.K."/>
            <person name="Stajich J.E."/>
            <person name="Barry K."/>
            <person name="Grigoriev I.V."/>
            <person name="Crous P."/>
            <person name="Smith M.E."/>
        </authorList>
    </citation>
    <scope>NUCLEOTIDE SEQUENCE</scope>
    <source>
        <strain evidence="7">RSA 861</strain>
    </source>
</reference>
<evidence type="ECO:0000313" key="8">
    <source>
        <dbReference type="Proteomes" id="UP001150569"/>
    </source>
</evidence>
<dbReference type="OrthoDB" id="294295at2759"/>
<proteinExistence type="inferred from homology"/>
<keyword evidence="5" id="KW-0812">Transmembrane</keyword>
<protein>
    <recommendedName>
        <fullName evidence="6">Ketoreductase domain-containing protein</fullName>
    </recommendedName>
</protein>
<dbReference type="PRINTS" id="PR00080">
    <property type="entry name" value="SDRFAMILY"/>
</dbReference>
<dbReference type="InterPro" id="IPR020904">
    <property type="entry name" value="Sc_DH/Rdtase_CS"/>
</dbReference>
<feature type="transmembrane region" description="Helical" evidence="5">
    <location>
        <begin position="12"/>
        <end position="33"/>
    </location>
</feature>
<dbReference type="Pfam" id="PF00106">
    <property type="entry name" value="adh_short"/>
    <property type="match status" value="1"/>
</dbReference>
<dbReference type="EMBL" id="JANBPT010000182">
    <property type="protein sequence ID" value="KAJ1926214.1"/>
    <property type="molecule type" value="Genomic_DNA"/>
</dbReference>
<keyword evidence="3" id="KW-0560">Oxidoreductase</keyword>
<organism evidence="7 8">
    <name type="scientific">Tieghemiomyces parasiticus</name>
    <dbReference type="NCBI Taxonomy" id="78921"/>
    <lineage>
        <taxon>Eukaryota</taxon>
        <taxon>Fungi</taxon>
        <taxon>Fungi incertae sedis</taxon>
        <taxon>Zoopagomycota</taxon>
        <taxon>Kickxellomycotina</taxon>
        <taxon>Dimargaritomycetes</taxon>
        <taxon>Dimargaritales</taxon>
        <taxon>Dimargaritaceae</taxon>
        <taxon>Tieghemiomyces</taxon>
    </lineage>
</organism>